<protein>
    <submittedName>
        <fullName evidence="2">Uncharacterized protein</fullName>
    </submittedName>
</protein>
<name>A0ABD2SBF5_9SOLN</name>
<proteinExistence type="predicted"/>
<evidence type="ECO:0000313" key="3">
    <source>
        <dbReference type="Proteomes" id="UP001627284"/>
    </source>
</evidence>
<comment type="caution">
    <text evidence="2">The sequence shown here is derived from an EMBL/GenBank/DDBJ whole genome shotgun (WGS) entry which is preliminary data.</text>
</comment>
<organism evidence="2 3">
    <name type="scientific">Solanum stoloniferum</name>
    <dbReference type="NCBI Taxonomy" id="62892"/>
    <lineage>
        <taxon>Eukaryota</taxon>
        <taxon>Viridiplantae</taxon>
        <taxon>Streptophyta</taxon>
        <taxon>Embryophyta</taxon>
        <taxon>Tracheophyta</taxon>
        <taxon>Spermatophyta</taxon>
        <taxon>Magnoliopsida</taxon>
        <taxon>eudicotyledons</taxon>
        <taxon>Gunneridae</taxon>
        <taxon>Pentapetalae</taxon>
        <taxon>asterids</taxon>
        <taxon>lamiids</taxon>
        <taxon>Solanales</taxon>
        <taxon>Solanaceae</taxon>
        <taxon>Solanoideae</taxon>
        <taxon>Solaneae</taxon>
        <taxon>Solanum</taxon>
    </lineage>
</organism>
<gene>
    <name evidence="2" type="ORF">AABB24_025806</name>
</gene>
<feature type="region of interest" description="Disordered" evidence="1">
    <location>
        <begin position="74"/>
        <end position="129"/>
    </location>
</feature>
<evidence type="ECO:0000313" key="2">
    <source>
        <dbReference type="EMBL" id="KAL3341440.1"/>
    </source>
</evidence>
<feature type="compositionally biased region" description="Basic and acidic residues" evidence="1">
    <location>
        <begin position="86"/>
        <end position="100"/>
    </location>
</feature>
<dbReference type="EMBL" id="JBJKTR010000015">
    <property type="protein sequence ID" value="KAL3341440.1"/>
    <property type="molecule type" value="Genomic_DNA"/>
</dbReference>
<keyword evidence="3" id="KW-1185">Reference proteome</keyword>
<accession>A0ABD2SBF5</accession>
<feature type="non-terminal residue" evidence="2">
    <location>
        <position position="1"/>
    </location>
</feature>
<reference evidence="2 3" key="1">
    <citation type="submission" date="2024-05" db="EMBL/GenBank/DDBJ databases">
        <title>De novo assembly of an allotetraploid wild potato.</title>
        <authorList>
            <person name="Hosaka A.J."/>
        </authorList>
    </citation>
    <scope>NUCLEOTIDE SEQUENCE [LARGE SCALE GENOMIC DNA]</scope>
    <source>
        <tissue evidence="2">Young leaves</tissue>
    </source>
</reference>
<dbReference type="AlphaFoldDB" id="A0ABD2SBF5"/>
<dbReference type="Proteomes" id="UP001627284">
    <property type="component" value="Unassembled WGS sequence"/>
</dbReference>
<sequence>TLFILLLSSLKRPPPLPFIRFSSPAGSSSEAAALSLLAFFQRKSLEPANLSLPRLFSSLRPSPLLFSFLPSLPCSSKQQTSATCSRRSERRQPVEAENHQLRATTNNDGSDQTKLQRGGRIGSNTGEGNSIYKSTMATLNCYSNYFDREF</sequence>
<feature type="compositionally biased region" description="Polar residues" evidence="1">
    <location>
        <begin position="101"/>
        <end position="115"/>
    </location>
</feature>
<evidence type="ECO:0000256" key="1">
    <source>
        <dbReference type="SAM" id="MobiDB-lite"/>
    </source>
</evidence>